<gene>
    <name evidence="1" type="ORF">AVDCRST_MAG94-1350</name>
</gene>
<feature type="non-terminal residue" evidence="1">
    <location>
        <position position="1"/>
    </location>
</feature>
<name>A0A6J4KZZ9_9CYAN</name>
<feature type="non-terminal residue" evidence="1">
    <location>
        <position position="31"/>
    </location>
</feature>
<dbReference type="AlphaFoldDB" id="A0A6J4KZZ9"/>
<organism evidence="1">
    <name type="scientific">uncultured Leptolyngbya sp</name>
    <dbReference type="NCBI Taxonomy" id="332963"/>
    <lineage>
        <taxon>Bacteria</taxon>
        <taxon>Bacillati</taxon>
        <taxon>Cyanobacteriota</taxon>
        <taxon>Cyanophyceae</taxon>
        <taxon>Leptolyngbyales</taxon>
        <taxon>Leptolyngbyaceae</taxon>
        <taxon>Leptolyngbya group</taxon>
        <taxon>Leptolyngbya</taxon>
        <taxon>environmental samples</taxon>
    </lineage>
</organism>
<dbReference type="EMBL" id="CADCTY010000466">
    <property type="protein sequence ID" value="CAA9318739.1"/>
    <property type="molecule type" value="Genomic_DNA"/>
</dbReference>
<proteinExistence type="predicted"/>
<accession>A0A6J4KZZ9</accession>
<protein>
    <submittedName>
        <fullName evidence="1">Uncharacterized protein</fullName>
    </submittedName>
</protein>
<sequence>EGDAVCRNHSCTRSKNDPGVIKFIAASNQNL</sequence>
<reference evidence="1" key="1">
    <citation type="submission" date="2020-02" db="EMBL/GenBank/DDBJ databases">
        <authorList>
            <person name="Meier V. D."/>
        </authorList>
    </citation>
    <scope>NUCLEOTIDE SEQUENCE</scope>
    <source>
        <strain evidence="1">AVDCRST_MAG94</strain>
    </source>
</reference>
<evidence type="ECO:0000313" key="1">
    <source>
        <dbReference type="EMBL" id="CAA9318739.1"/>
    </source>
</evidence>